<sequence>MFNTHVYFGWQRGISNDPLMSFLLVITLLAIAYIQVGYACIMWALAKMRSHPQASESPMPEAVSIVLCIHNGAGRIQERLKNLAACPWEGEREYIVFCDGCEDDSAELAASSGVKNVRVLSHPKQRGKWAALNDSVKSARHPIIIFADLRQSFDEHALQRLAEAFNNPEVGAASGLLTIAKSESGAGRGVDLYWRMETRLRECEARVDSVIGCTGAIYAIRRELYTDLQPDTILDDVVVPMQIALKGWRIAYVPTALAFDPQTLDPAKESERKLRTLVGNYQMIERHPGWLLPWRNRLWIQLISHKYARLAVPWLMIIAFALNAAAPKTPLIWLLLTCQTACYGLGIAGCAFGGLRSRLVTVPAGFLMLQWSCARALLTYMRCRHSPLSLWGKKPDGRQLA</sequence>
<evidence type="ECO:0000313" key="5">
    <source>
        <dbReference type="EMBL" id="MFC5453475.1"/>
    </source>
</evidence>
<dbReference type="Pfam" id="PF13641">
    <property type="entry name" value="Glyco_tranf_2_3"/>
    <property type="match status" value="1"/>
</dbReference>
<keyword evidence="3 5" id="KW-0808">Transferase</keyword>
<dbReference type="SUPFAM" id="SSF53448">
    <property type="entry name" value="Nucleotide-diphospho-sugar transferases"/>
    <property type="match status" value="1"/>
</dbReference>
<dbReference type="Gene3D" id="3.90.550.10">
    <property type="entry name" value="Spore Coat Polysaccharide Biosynthesis Protein SpsA, Chain A"/>
    <property type="match status" value="1"/>
</dbReference>
<dbReference type="PANTHER" id="PTHR43630">
    <property type="entry name" value="POLY-BETA-1,6-N-ACETYL-D-GLUCOSAMINE SYNTHASE"/>
    <property type="match status" value="1"/>
</dbReference>
<keyword evidence="2 5" id="KW-0328">Glycosyltransferase</keyword>
<evidence type="ECO:0000256" key="3">
    <source>
        <dbReference type="ARBA" id="ARBA00022679"/>
    </source>
</evidence>
<evidence type="ECO:0000256" key="4">
    <source>
        <dbReference type="SAM" id="Phobius"/>
    </source>
</evidence>
<comment type="similarity">
    <text evidence="1">Belongs to the glycosyltransferase 2 family.</text>
</comment>
<gene>
    <name evidence="5" type="ORF">ACFQDI_01300</name>
</gene>
<dbReference type="PANTHER" id="PTHR43630:SF1">
    <property type="entry name" value="POLY-BETA-1,6-N-ACETYL-D-GLUCOSAMINE SYNTHASE"/>
    <property type="match status" value="1"/>
</dbReference>
<keyword evidence="4" id="KW-0812">Transmembrane</keyword>
<dbReference type="InterPro" id="IPR029044">
    <property type="entry name" value="Nucleotide-diphossugar_trans"/>
</dbReference>
<keyword evidence="4" id="KW-0472">Membrane</keyword>
<reference evidence="6" key="1">
    <citation type="journal article" date="2019" name="Int. J. Syst. Evol. Microbiol.">
        <title>The Global Catalogue of Microorganisms (GCM) 10K type strain sequencing project: providing services to taxonomists for standard genome sequencing and annotation.</title>
        <authorList>
            <consortium name="The Broad Institute Genomics Platform"/>
            <consortium name="The Broad Institute Genome Sequencing Center for Infectious Disease"/>
            <person name="Wu L."/>
            <person name="Ma J."/>
        </authorList>
    </citation>
    <scope>NUCLEOTIDE SEQUENCE [LARGE SCALE GENOMIC DNA]</scope>
    <source>
        <strain evidence="6">CGMCC 4.1469</strain>
    </source>
</reference>
<feature type="transmembrane region" description="Helical" evidence="4">
    <location>
        <begin position="332"/>
        <end position="352"/>
    </location>
</feature>
<dbReference type="EMBL" id="JBHSMQ010000001">
    <property type="protein sequence ID" value="MFC5453475.1"/>
    <property type="molecule type" value="Genomic_DNA"/>
</dbReference>
<dbReference type="GO" id="GO:0016757">
    <property type="term" value="F:glycosyltransferase activity"/>
    <property type="evidence" value="ECO:0007669"/>
    <property type="project" value="UniProtKB-KW"/>
</dbReference>
<dbReference type="RefSeq" id="WP_377162589.1">
    <property type="nucleotide sequence ID" value="NZ_JBHSMQ010000001.1"/>
</dbReference>
<keyword evidence="4" id="KW-1133">Transmembrane helix</keyword>
<protein>
    <submittedName>
        <fullName evidence="5">Glycosyltransferase</fullName>
        <ecNumber evidence="5">2.4.-.-</ecNumber>
    </submittedName>
</protein>
<evidence type="ECO:0000256" key="1">
    <source>
        <dbReference type="ARBA" id="ARBA00006739"/>
    </source>
</evidence>
<accession>A0ABW0KJQ9</accession>
<evidence type="ECO:0000256" key="2">
    <source>
        <dbReference type="ARBA" id="ARBA00022676"/>
    </source>
</evidence>
<name>A0ABW0KJQ9_9BACT</name>
<feature type="transmembrane region" description="Helical" evidence="4">
    <location>
        <begin position="307"/>
        <end position="326"/>
    </location>
</feature>
<proteinExistence type="inferred from homology"/>
<dbReference type="Proteomes" id="UP001596052">
    <property type="component" value="Unassembled WGS sequence"/>
</dbReference>
<feature type="transmembrane region" description="Helical" evidence="4">
    <location>
        <begin position="20"/>
        <end position="45"/>
    </location>
</feature>
<comment type="caution">
    <text evidence="5">The sequence shown here is derived from an EMBL/GenBank/DDBJ whole genome shotgun (WGS) entry which is preliminary data.</text>
</comment>
<keyword evidence="6" id="KW-1185">Reference proteome</keyword>
<dbReference type="EC" id="2.4.-.-" evidence="5"/>
<organism evidence="5 6">
    <name type="scientific">Prosthecobacter fluviatilis</name>
    <dbReference type="NCBI Taxonomy" id="445931"/>
    <lineage>
        <taxon>Bacteria</taxon>
        <taxon>Pseudomonadati</taxon>
        <taxon>Verrucomicrobiota</taxon>
        <taxon>Verrucomicrobiia</taxon>
        <taxon>Verrucomicrobiales</taxon>
        <taxon>Verrucomicrobiaceae</taxon>
        <taxon>Prosthecobacter</taxon>
    </lineage>
</organism>
<evidence type="ECO:0000313" key="6">
    <source>
        <dbReference type="Proteomes" id="UP001596052"/>
    </source>
</evidence>